<proteinExistence type="predicted"/>
<dbReference type="AlphaFoldDB" id="B5XXU3"/>
<protein>
    <submittedName>
        <fullName evidence="1">Uncharacterized protein</fullName>
    </submittedName>
</protein>
<accession>B5XXU3</accession>
<organism evidence="1 2">
    <name type="scientific">Klebsiella variicola (strain 342)</name>
    <name type="common">Klebsiella pneumoniae</name>
    <dbReference type="NCBI Taxonomy" id="507522"/>
    <lineage>
        <taxon>Bacteria</taxon>
        <taxon>Pseudomonadati</taxon>
        <taxon>Pseudomonadota</taxon>
        <taxon>Gammaproteobacteria</taxon>
        <taxon>Enterobacterales</taxon>
        <taxon>Enterobacteriaceae</taxon>
        <taxon>Klebsiella/Raoultella group</taxon>
        <taxon>Klebsiella</taxon>
        <taxon>Klebsiella pneumoniae complex</taxon>
    </lineage>
</organism>
<dbReference type="KEGG" id="kpe:KPK_5199"/>
<dbReference type="HOGENOM" id="CLU_212094_0_0_6"/>
<dbReference type="BioCyc" id="KPNE507522:GI0B-5172-MONOMER"/>
<reference evidence="1 2" key="1">
    <citation type="journal article" date="2008" name="PLoS Genet.">
        <title>Complete genome sequence of the N2-fixing broad host range endophyte Klebsiella pneumoniae 342 and virulence predictions verified in mice.</title>
        <authorList>
            <person name="Fouts D.E."/>
            <person name="Tyler H.L."/>
            <person name="DeBoy R.T."/>
            <person name="Daugherty S."/>
            <person name="Ren Q."/>
            <person name="Badger J.H."/>
            <person name="Durkin A.S."/>
            <person name="Huot H."/>
            <person name="Shrivastava S."/>
            <person name="Kothari S."/>
            <person name="Dodson R.J."/>
            <person name="Mohamoud Y."/>
            <person name="Khouri H."/>
            <person name="Roesch L.F."/>
            <person name="Krogfelt K.A."/>
            <person name="Struve C."/>
            <person name="Triplett E.W."/>
            <person name="Methe B.A."/>
        </authorList>
    </citation>
    <scope>NUCLEOTIDE SEQUENCE [LARGE SCALE GENOMIC DNA]</scope>
    <source>
        <strain evidence="1 2">342</strain>
    </source>
</reference>
<gene>
    <name evidence="1" type="ordered locus">KPK_5199</name>
</gene>
<dbReference type="EMBL" id="CP000964">
    <property type="protein sequence ID" value="ACI10048.1"/>
    <property type="molecule type" value="Genomic_DNA"/>
</dbReference>
<sequence>MLVVYLCIILIIINHMSRKCVCDAARMQIHSLIYLHKTIDGLIVVYNGYGNKYEDE</sequence>
<dbReference type="Proteomes" id="UP000001734">
    <property type="component" value="Chromosome"/>
</dbReference>
<evidence type="ECO:0000313" key="1">
    <source>
        <dbReference type="EMBL" id="ACI10048.1"/>
    </source>
</evidence>
<evidence type="ECO:0000313" key="2">
    <source>
        <dbReference type="Proteomes" id="UP000001734"/>
    </source>
</evidence>
<name>B5XXU3_KLEV3</name>